<dbReference type="Gene3D" id="3.30.70.590">
    <property type="entry name" value="Poly(A) polymerase predicted RNA binding domain"/>
    <property type="match status" value="1"/>
</dbReference>
<feature type="binding site" evidence="10">
    <location>
        <position position="51"/>
    </location>
    <ligand>
        <name>CTP</name>
        <dbReference type="ChEBI" id="CHEBI:37563"/>
    </ligand>
</feature>
<feature type="binding site" evidence="10">
    <location>
        <position position="171"/>
    </location>
    <ligand>
        <name>ATP</name>
        <dbReference type="ChEBI" id="CHEBI:30616"/>
    </ligand>
</feature>
<feature type="binding site" evidence="10">
    <location>
        <position position="69"/>
    </location>
    <ligand>
        <name>Mg(2+)</name>
        <dbReference type="ChEBI" id="CHEBI:18420"/>
    </ligand>
</feature>
<comment type="catalytic activity">
    <reaction evidence="10">
        <text>a tRNA precursor + 2 CTP + ATP = a tRNA with a 3' CCA end + 3 diphosphate</text>
        <dbReference type="Rhea" id="RHEA:14433"/>
        <dbReference type="Rhea" id="RHEA-COMP:10465"/>
        <dbReference type="Rhea" id="RHEA-COMP:10468"/>
        <dbReference type="ChEBI" id="CHEBI:30616"/>
        <dbReference type="ChEBI" id="CHEBI:33019"/>
        <dbReference type="ChEBI" id="CHEBI:37563"/>
        <dbReference type="ChEBI" id="CHEBI:74896"/>
        <dbReference type="ChEBI" id="CHEBI:83071"/>
        <dbReference type="EC" id="2.7.7.72"/>
    </reaction>
</comment>
<dbReference type="GO" id="GO:0160016">
    <property type="term" value="F:CCACCA tRNA nucleotidyltransferase activity"/>
    <property type="evidence" value="ECO:0007669"/>
    <property type="project" value="RHEA"/>
</dbReference>
<dbReference type="InterPro" id="IPR048833">
    <property type="entry name" value="CAA_C"/>
</dbReference>
<keyword evidence="6 10" id="KW-0692">RNA repair</keyword>
<evidence type="ECO:0000256" key="3">
    <source>
        <dbReference type="ARBA" id="ARBA00022695"/>
    </source>
</evidence>
<keyword evidence="8 10" id="KW-0460">Magnesium</keyword>
<dbReference type="GO" id="GO:0005524">
    <property type="term" value="F:ATP binding"/>
    <property type="evidence" value="ECO:0007669"/>
    <property type="project" value="UniProtKB-UniRule"/>
</dbReference>
<comment type="miscellaneous">
    <text evidence="10">A single active site specifically recognizes both ATP and CTP and is responsible for their addition.</text>
</comment>
<evidence type="ECO:0000256" key="7">
    <source>
        <dbReference type="ARBA" id="ARBA00022840"/>
    </source>
</evidence>
<keyword evidence="3 10" id="KW-0548">Nucleotidyltransferase</keyword>
<feature type="domain" description="Polymerase nucleotidyl transferase" evidence="11">
    <location>
        <begin position="32"/>
        <end position="135"/>
    </location>
</feature>
<evidence type="ECO:0000259" key="13">
    <source>
        <dbReference type="Pfam" id="PF21133"/>
    </source>
</evidence>
<comment type="function">
    <text evidence="10">Catalyzes the addition and repair of the essential 3'-terminal CCA sequence in tRNAs without using a nucleic acid template. Adds these three nucleotides in the order of C, C, and A to the tRNA nucleotide-73, using CTP and ATP as substrates and producing inorganic pyrophosphate. tRNA 3'-terminal CCA addition is required both for tRNA processing and repair. Also involved in tRNA surveillance by mediating tandem CCA addition to generate a CCACCA at the 3' terminus of unstable tRNAs. While stable tRNAs receive only 3'-terminal CCA, unstable tRNAs are marked with CCACCA and rapidly degraded.</text>
</comment>
<evidence type="ECO:0000256" key="10">
    <source>
        <dbReference type="HAMAP-Rule" id="MF_01264"/>
    </source>
</evidence>
<evidence type="ECO:0000256" key="8">
    <source>
        <dbReference type="ARBA" id="ARBA00022842"/>
    </source>
</evidence>
<keyword evidence="2 10" id="KW-0819">tRNA processing</keyword>
<gene>
    <name evidence="10 14" type="primary">cca</name>
</gene>
<dbReference type="PANTHER" id="PTHR39643">
    <property type="entry name" value="CCA-ADDING ENZYME"/>
    <property type="match status" value="1"/>
</dbReference>
<feature type="binding site" evidence="10">
    <location>
        <position position="67"/>
    </location>
    <ligand>
        <name>Mg(2+)</name>
        <dbReference type="ChEBI" id="CHEBI:18420"/>
    </ligand>
</feature>
<dbReference type="GO" id="GO:0000049">
    <property type="term" value="F:tRNA binding"/>
    <property type="evidence" value="ECO:0007669"/>
    <property type="project" value="UniProtKB-UniRule"/>
</dbReference>
<dbReference type="InterPro" id="IPR042090">
    <property type="entry name" value="CCA_tRNA_nucleotrans_2"/>
</dbReference>
<evidence type="ECO:0000256" key="4">
    <source>
        <dbReference type="ARBA" id="ARBA00022723"/>
    </source>
</evidence>
<evidence type="ECO:0000256" key="2">
    <source>
        <dbReference type="ARBA" id="ARBA00022694"/>
    </source>
</evidence>
<dbReference type="InterPro" id="IPR002934">
    <property type="entry name" value="Polymerase_NTP_transf_dom"/>
</dbReference>
<feature type="binding site" evidence="10">
    <location>
        <position position="162"/>
    </location>
    <ligand>
        <name>CTP</name>
        <dbReference type="ChEBI" id="CHEBI:37563"/>
    </ligand>
</feature>
<accession>A0A075GKG3</accession>
<dbReference type="InterPro" id="IPR006116">
    <property type="entry name" value="NT_2-5OAS_ClassI-CCAase"/>
</dbReference>
<dbReference type="Gene3D" id="3.30.460.10">
    <property type="entry name" value="Beta Polymerase, domain 2"/>
    <property type="match status" value="1"/>
</dbReference>
<keyword evidence="7 10" id="KW-0067">ATP-binding</keyword>
<evidence type="ECO:0000259" key="11">
    <source>
        <dbReference type="Pfam" id="PF01909"/>
    </source>
</evidence>
<feature type="binding site" evidence="10">
    <location>
        <position position="54"/>
    </location>
    <ligand>
        <name>CTP</name>
        <dbReference type="ChEBI" id="CHEBI:37563"/>
    </ligand>
</feature>
<comment type="catalytic activity">
    <reaction evidence="10">
        <text>a tRNA with a 3' CCA end + 2 CTP + ATP = a tRNA with a 3' CCACCA end + 3 diphosphate</text>
        <dbReference type="Rhea" id="RHEA:76235"/>
        <dbReference type="Rhea" id="RHEA-COMP:10468"/>
        <dbReference type="Rhea" id="RHEA-COMP:18655"/>
        <dbReference type="ChEBI" id="CHEBI:30616"/>
        <dbReference type="ChEBI" id="CHEBI:33019"/>
        <dbReference type="ChEBI" id="CHEBI:37563"/>
        <dbReference type="ChEBI" id="CHEBI:83071"/>
        <dbReference type="ChEBI" id="CHEBI:195187"/>
    </reaction>
</comment>
<dbReference type="HAMAP" id="MF_01264">
    <property type="entry name" value="CCA_arch"/>
    <property type="match status" value="1"/>
</dbReference>
<dbReference type="Gene3D" id="3.30.70.1550">
    <property type="entry name" value="Archaeal tRNA CCA-adding enzyme catalytic domain"/>
    <property type="match status" value="1"/>
</dbReference>
<dbReference type="NCBIfam" id="TIGR03671">
    <property type="entry name" value="cca_archaeal"/>
    <property type="match status" value="1"/>
</dbReference>
<dbReference type="InterPro" id="IPR043519">
    <property type="entry name" value="NT_sf"/>
</dbReference>
<dbReference type="InterPro" id="IPR015329">
    <property type="entry name" value="tRNA_NucTransf2"/>
</dbReference>
<comment type="subunit">
    <text evidence="10">Homodimer.</text>
</comment>
<dbReference type="Pfam" id="PF01909">
    <property type="entry name" value="NTP_transf_2"/>
    <property type="match status" value="1"/>
</dbReference>
<evidence type="ECO:0000313" key="14">
    <source>
        <dbReference type="EMBL" id="AIF03650.1"/>
    </source>
</evidence>
<evidence type="ECO:0000259" key="12">
    <source>
        <dbReference type="Pfam" id="PF09249"/>
    </source>
</evidence>
<feature type="binding site" evidence="10">
    <location>
        <position position="51"/>
    </location>
    <ligand>
        <name>ATP</name>
        <dbReference type="ChEBI" id="CHEBI:30616"/>
    </ligand>
</feature>
<keyword evidence="5 10" id="KW-0547">Nucleotide-binding</keyword>
<feature type="binding site" evidence="10">
    <location>
        <position position="142"/>
    </location>
    <ligand>
        <name>ATP</name>
        <dbReference type="ChEBI" id="CHEBI:30616"/>
    </ligand>
</feature>
<keyword evidence="1 10" id="KW-0808">Transferase</keyword>
<comment type="cofactor">
    <cofactor evidence="10">
        <name>Mg(2+)</name>
        <dbReference type="ChEBI" id="CHEBI:18420"/>
    </cofactor>
</comment>
<evidence type="ECO:0000256" key="6">
    <source>
        <dbReference type="ARBA" id="ARBA00022800"/>
    </source>
</evidence>
<feature type="binding site" evidence="10">
    <location>
        <position position="171"/>
    </location>
    <ligand>
        <name>CTP</name>
        <dbReference type="ChEBI" id="CHEBI:37563"/>
    </ligand>
</feature>
<evidence type="ECO:0000256" key="1">
    <source>
        <dbReference type="ARBA" id="ARBA00022679"/>
    </source>
</evidence>
<organism evidence="14">
    <name type="scientific">uncultured marine thaumarchaeote KM3_168_H11</name>
    <dbReference type="NCBI Taxonomy" id="1456039"/>
    <lineage>
        <taxon>Archaea</taxon>
        <taxon>Nitrososphaerota</taxon>
        <taxon>environmental samples</taxon>
    </lineage>
</organism>
<proteinExistence type="inferred from homology"/>
<protein>
    <recommendedName>
        <fullName evidence="10">CCA-adding enzyme</fullName>
        <ecNumber evidence="10">2.7.7.72</ecNumber>
    </recommendedName>
    <alternativeName>
        <fullName evidence="10">CCA tRNA nucleotidyltransferase</fullName>
    </alternativeName>
    <alternativeName>
        <fullName evidence="10">tRNA CCA-pyrophosphorylase</fullName>
    </alternativeName>
    <alternativeName>
        <fullName evidence="10">tRNA adenylyl-/cytidylyl- transferase</fullName>
    </alternativeName>
    <alternativeName>
        <fullName evidence="10">tRNA nucleotidyltransferase</fullName>
    </alternativeName>
    <alternativeName>
        <fullName evidence="10">tRNA-NT</fullName>
    </alternativeName>
</protein>
<reference evidence="14" key="1">
    <citation type="journal article" date="2014" name="Genome Biol. Evol.">
        <title>Pangenome evidence for extensive interdomain horizontal transfer affecting lineage core and shell genes in uncultured planktonic thaumarchaeota and euryarchaeota.</title>
        <authorList>
            <person name="Deschamps P."/>
            <person name="Zivanovic Y."/>
            <person name="Moreira D."/>
            <person name="Rodriguez-Valera F."/>
            <person name="Lopez-Garcia P."/>
        </authorList>
    </citation>
    <scope>NUCLEOTIDE SEQUENCE</scope>
</reference>
<dbReference type="PANTHER" id="PTHR39643:SF1">
    <property type="entry name" value="CCA-ADDING ENZYME"/>
    <property type="match status" value="1"/>
</dbReference>
<feature type="binding site" evidence="10">
    <location>
        <position position="162"/>
    </location>
    <ligand>
        <name>ATP</name>
        <dbReference type="ChEBI" id="CHEBI:30616"/>
    </ligand>
</feature>
<dbReference type="Gene3D" id="1.10.1410.30">
    <property type="entry name" value="CCA tRNA nucleotidyltransferase, domain 2"/>
    <property type="match status" value="1"/>
</dbReference>
<feature type="binding site" evidence="10">
    <location>
        <position position="142"/>
    </location>
    <ligand>
        <name>CTP</name>
        <dbReference type="ChEBI" id="CHEBI:37563"/>
    </ligand>
</feature>
<dbReference type="CDD" id="cd05400">
    <property type="entry name" value="NT_2-5OAS_ClassI-CCAase"/>
    <property type="match status" value="1"/>
</dbReference>
<keyword evidence="9 10" id="KW-0694">RNA-binding</keyword>
<comment type="similarity">
    <text evidence="10">Belongs to the tRNA nucleotidyltransferase/poly(A) polymerase family. Archaeal CCA-adding enzyme subfamily.</text>
</comment>
<keyword evidence="4 10" id="KW-0479">Metal-binding</keyword>
<comment type="caution">
    <text evidence="10">Lacks conserved residue(s) required for the propagation of feature annotation.</text>
</comment>
<dbReference type="AlphaFoldDB" id="A0A075GKG3"/>
<dbReference type="InterPro" id="IPR011068">
    <property type="entry name" value="NuclTrfase_I-like_C"/>
</dbReference>
<dbReference type="GO" id="GO:0000287">
    <property type="term" value="F:magnesium ion binding"/>
    <property type="evidence" value="ECO:0007669"/>
    <property type="project" value="UniProtKB-UniRule"/>
</dbReference>
<feature type="domain" description="tRNA nucleotidyltransferase substrate binding" evidence="12">
    <location>
        <begin position="157"/>
        <end position="263"/>
    </location>
</feature>
<dbReference type="Pfam" id="PF09249">
    <property type="entry name" value="tRNA_NucTransf2"/>
    <property type="match status" value="1"/>
</dbReference>
<dbReference type="GO" id="GO:0004810">
    <property type="term" value="F:CCA tRNA nucleotidyltransferase activity"/>
    <property type="evidence" value="ECO:0007669"/>
    <property type="project" value="UniProtKB-UniRule"/>
</dbReference>
<dbReference type="SUPFAM" id="SSF81631">
    <property type="entry name" value="PAP/OAS1 substrate-binding domain"/>
    <property type="match status" value="1"/>
</dbReference>
<dbReference type="InterPro" id="IPR008229">
    <property type="entry name" value="CCA-adding_arc"/>
</dbReference>
<evidence type="ECO:0000256" key="9">
    <source>
        <dbReference type="ARBA" id="ARBA00022884"/>
    </source>
</evidence>
<feature type="binding site" evidence="10">
    <location>
        <position position="54"/>
    </location>
    <ligand>
        <name>ATP</name>
        <dbReference type="ChEBI" id="CHEBI:30616"/>
    </ligand>
</feature>
<dbReference type="EC" id="2.7.7.72" evidence="10"/>
<dbReference type="Pfam" id="PF21133">
    <property type="entry name" value="CAA_C"/>
    <property type="match status" value="1"/>
</dbReference>
<dbReference type="SUPFAM" id="SSF55003">
    <property type="entry name" value="PAP/Archaeal CCA-adding enzyme, C-terminal domain"/>
    <property type="match status" value="1"/>
</dbReference>
<dbReference type="PIRSF" id="PIRSF005335">
    <property type="entry name" value="CCA_arch"/>
    <property type="match status" value="1"/>
</dbReference>
<name>A0A075GKG3_9ARCH</name>
<dbReference type="EMBL" id="KF900686">
    <property type="protein sequence ID" value="AIF03650.1"/>
    <property type="molecule type" value="Genomic_DNA"/>
</dbReference>
<sequence>MKLILNSAKKEATPPKKLQEKKQRIAKIACDLVGECIEKYPQVVGFELGGSYAKGTWIPEKPVDNVDIDIFVKFNKKTSEKDFRNIGTKIGFQSLKKHKPYTRHAEHPFVEAIIDGTRVNVVPCYDVNEGEWKSATDRSIYHTKFMLQKLSNSMKGDVRILKKFLQHIEVYGAEIAKEGFSGYVTEALIFYFGSFEKTIKKISELKKGQVIGKSTKKFDSFVVIIDPIDNNRNLGTAISIENLGKLVLASRAFLRNPSKNFFKKPISKRIMKNTDKIIVVQFKVKERSDDIVWGQIKRASNALKTQLELGGFTVLRNSSVKDEKENAALVFLLHAKKIENNLVRSGPEISSKEHCEKFITANLKKSQLMWINEEGKIQSLQKRKHDDVKLFLREILKNNLKNSGIPKGLEKDFKKGVKIIDANKVSTKSIKEAIANIAVTDETIFR</sequence>
<feature type="domain" description="CCA-adding enzyme C-terminal" evidence="13">
    <location>
        <begin position="276"/>
        <end position="419"/>
    </location>
</feature>
<evidence type="ECO:0000256" key="5">
    <source>
        <dbReference type="ARBA" id="ARBA00022741"/>
    </source>
</evidence>
<dbReference type="GO" id="GO:0001680">
    <property type="term" value="P:tRNA 3'-terminal CCA addition"/>
    <property type="evidence" value="ECO:0007669"/>
    <property type="project" value="UniProtKB-UniRule"/>
</dbReference>
<dbReference type="GO" id="GO:0042245">
    <property type="term" value="P:RNA repair"/>
    <property type="evidence" value="ECO:0007669"/>
    <property type="project" value="UniProtKB-KW"/>
</dbReference>
<dbReference type="SUPFAM" id="SSF81301">
    <property type="entry name" value="Nucleotidyltransferase"/>
    <property type="match status" value="1"/>
</dbReference>